<dbReference type="AlphaFoldDB" id="A0A443SCQ6"/>
<dbReference type="SUPFAM" id="SSF81324">
    <property type="entry name" value="Voltage-gated potassium channels"/>
    <property type="match status" value="2"/>
</dbReference>
<gene>
    <name evidence="7" type="ORF">B4U80_00461</name>
</gene>
<dbReference type="PANTHER" id="PTHR10037:SF288">
    <property type="entry name" value="SODIUM CHANNEL PROTEIN PARA"/>
    <property type="match status" value="1"/>
</dbReference>
<dbReference type="Pfam" id="PF00520">
    <property type="entry name" value="Ion_trans"/>
    <property type="match status" value="2"/>
</dbReference>
<protein>
    <submittedName>
        <fullName evidence="7">Voltage-gated sodium channel-like protein</fullName>
    </submittedName>
</protein>
<comment type="caution">
    <text evidence="7">The sequence shown here is derived from an EMBL/GenBank/DDBJ whole genome shotgun (WGS) entry which is preliminary data.</text>
</comment>
<sequence length="740" mass="84258">MSKKAATPEIVDDKPIFRPLTRESLKDLNAQIKRTQTRRHEIKCQKGLSDETENLSANPQLEAFKTLPIPLQRKFPKVLTSTPIHEIDSYYTEMEISTFVVINKNFDIWRFNTMSSLYMLTPFNPLRRVAIYILTHPYFSFFVIATILINCALMTLPSIGPIANIVERTEDGWNWLDFIVIVVAYITMFAKDLGNLSALRTFRVLRALKTVAIIPGLKTIVGAVIESVKNLKDVIVLTCFSLSLFALLGLQIYSGVLTQICIKNGPGNMTYEKWFAWHNDTSNHNVTGDEQQDLCSNSTDGQKCKGNNTCMAGFHSSPNWGFTNFDAFHFALLSAFRLLTQDAWESLYQMIIRTTGYWQILFFVTAIFFGSIYLVNLILAIVAMSYNELRKKVKAEEEAVKAEALAYQESLKLAEQNEKNSTPIINGHSLSPSDTITSQLYSLHSGSDLKLAIPNPARKLKPLTRAASTGDYEDNRELERDVKYLDSFSLPDAGAVDNYDNHYTNSESVISGWNRRNNLQVFSNYQNDSQRISATTNGRRRNSVWALHGLYNSKDDKESELTKFNGITDPNNPFILQPSELAKLRRKSETKANGYAKPEKPSLKSRIKEKFKKDLNRAVDMFCIWDCCWCWVWVQKITSNIVFDPFMELFITICIVVNTLFMAMDSNEAEFTEFGRVLNGGNTFFTTAFTLEACLKLIALNPKFYFREGWNCFDFLIVSLSLLEKAFEGVSGFSVLRTFR</sequence>
<feature type="domain" description="Ion transport" evidence="6">
    <location>
        <begin position="171"/>
        <end position="392"/>
    </location>
</feature>
<evidence type="ECO:0000313" key="7">
    <source>
        <dbReference type="EMBL" id="RWS25341.1"/>
    </source>
</evidence>
<dbReference type="InterPro" id="IPR005821">
    <property type="entry name" value="Ion_trans_dom"/>
</dbReference>
<dbReference type="InterPro" id="IPR027359">
    <property type="entry name" value="Volt_channel_dom_sf"/>
</dbReference>
<evidence type="ECO:0000256" key="5">
    <source>
        <dbReference type="SAM" id="Phobius"/>
    </source>
</evidence>
<evidence type="ECO:0000256" key="4">
    <source>
        <dbReference type="ARBA" id="ARBA00023136"/>
    </source>
</evidence>
<keyword evidence="3 5" id="KW-1133">Transmembrane helix</keyword>
<keyword evidence="7" id="KW-0813">Transport</keyword>
<dbReference type="GO" id="GO:0019228">
    <property type="term" value="P:neuronal action potential"/>
    <property type="evidence" value="ECO:0007669"/>
    <property type="project" value="TreeGrafter"/>
</dbReference>
<accession>A0A443SCQ6</accession>
<dbReference type="EMBL" id="NCKV01003807">
    <property type="protein sequence ID" value="RWS25341.1"/>
    <property type="molecule type" value="Genomic_DNA"/>
</dbReference>
<evidence type="ECO:0000256" key="1">
    <source>
        <dbReference type="ARBA" id="ARBA00004141"/>
    </source>
</evidence>
<keyword evidence="8" id="KW-1185">Reference proteome</keyword>
<dbReference type="STRING" id="299467.A0A443SCQ6"/>
<keyword evidence="7" id="KW-0406">Ion transport</keyword>
<dbReference type="Gene3D" id="1.10.287.70">
    <property type="match status" value="1"/>
</dbReference>
<evidence type="ECO:0000313" key="8">
    <source>
        <dbReference type="Proteomes" id="UP000288716"/>
    </source>
</evidence>
<keyword evidence="7" id="KW-0407">Ion channel</keyword>
<evidence type="ECO:0000256" key="2">
    <source>
        <dbReference type="ARBA" id="ARBA00022692"/>
    </source>
</evidence>
<keyword evidence="2 5" id="KW-0812">Transmembrane</keyword>
<organism evidence="7 8">
    <name type="scientific">Leptotrombidium deliense</name>
    <dbReference type="NCBI Taxonomy" id="299467"/>
    <lineage>
        <taxon>Eukaryota</taxon>
        <taxon>Metazoa</taxon>
        <taxon>Ecdysozoa</taxon>
        <taxon>Arthropoda</taxon>
        <taxon>Chelicerata</taxon>
        <taxon>Arachnida</taxon>
        <taxon>Acari</taxon>
        <taxon>Acariformes</taxon>
        <taxon>Trombidiformes</taxon>
        <taxon>Prostigmata</taxon>
        <taxon>Anystina</taxon>
        <taxon>Parasitengona</taxon>
        <taxon>Trombiculoidea</taxon>
        <taxon>Trombiculidae</taxon>
        <taxon>Leptotrombidium</taxon>
    </lineage>
</organism>
<evidence type="ECO:0000256" key="3">
    <source>
        <dbReference type="ARBA" id="ARBA00022989"/>
    </source>
</evidence>
<name>A0A443SCQ6_9ACAR</name>
<dbReference type="GO" id="GO:0001518">
    <property type="term" value="C:voltage-gated sodium channel complex"/>
    <property type="evidence" value="ECO:0007669"/>
    <property type="project" value="TreeGrafter"/>
</dbReference>
<dbReference type="OrthoDB" id="2984333at2759"/>
<feature type="non-terminal residue" evidence="7">
    <location>
        <position position="740"/>
    </location>
</feature>
<dbReference type="InterPro" id="IPR043203">
    <property type="entry name" value="VGCC_Ca_Na"/>
</dbReference>
<feature type="transmembrane region" description="Helical" evidence="5">
    <location>
        <begin position="211"/>
        <end position="228"/>
    </location>
</feature>
<feature type="transmembrane region" description="Helical" evidence="5">
    <location>
        <begin position="360"/>
        <end position="384"/>
    </location>
</feature>
<proteinExistence type="predicted"/>
<dbReference type="Proteomes" id="UP000288716">
    <property type="component" value="Unassembled WGS sequence"/>
</dbReference>
<feature type="transmembrane region" description="Helical" evidence="5">
    <location>
        <begin position="234"/>
        <end position="253"/>
    </location>
</feature>
<dbReference type="PANTHER" id="PTHR10037">
    <property type="entry name" value="VOLTAGE-GATED CATION CHANNEL CALCIUM AND SODIUM"/>
    <property type="match status" value="1"/>
</dbReference>
<dbReference type="Gene3D" id="1.20.120.350">
    <property type="entry name" value="Voltage-gated potassium channels. Chain C"/>
    <property type="match status" value="2"/>
</dbReference>
<feature type="domain" description="Ion transport" evidence="6">
    <location>
        <begin position="645"/>
        <end position="740"/>
    </location>
</feature>
<evidence type="ECO:0000259" key="6">
    <source>
        <dbReference type="Pfam" id="PF00520"/>
    </source>
</evidence>
<dbReference type="GO" id="GO:0005248">
    <property type="term" value="F:voltage-gated sodium channel activity"/>
    <property type="evidence" value="ECO:0007669"/>
    <property type="project" value="TreeGrafter"/>
</dbReference>
<feature type="transmembrane region" description="Helical" evidence="5">
    <location>
        <begin position="172"/>
        <end position="190"/>
    </location>
</feature>
<dbReference type="VEuPathDB" id="VectorBase:LDEU006699"/>
<comment type="subcellular location">
    <subcellularLocation>
        <location evidence="1">Membrane</location>
        <topology evidence="1">Multi-pass membrane protein</topology>
    </subcellularLocation>
</comment>
<keyword evidence="4 5" id="KW-0472">Membrane</keyword>
<reference evidence="7 8" key="1">
    <citation type="journal article" date="2018" name="Gigascience">
        <title>Genomes of trombidid mites reveal novel predicted allergens and laterally-transferred genes associated with secondary metabolism.</title>
        <authorList>
            <person name="Dong X."/>
            <person name="Chaisiri K."/>
            <person name="Xia D."/>
            <person name="Armstrong S.D."/>
            <person name="Fang Y."/>
            <person name="Donnelly M.J."/>
            <person name="Kadowaki T."/>
            <person name="McGarry J.W."/>
            <person name="Darby A.C."/>
            <person name="Makepeace B.L."/>
        </authorList>
    </citation>
    <scope>NUCLEOTIDE SEQUENCE [LARGE SCALE GENOMIC DNA]</scope>
    <source>
        <strain evidence="7">UoL-UT</strain>
    </source>
</reference>
<feature type="transmembrane region" description="Helical" evidence="5">
    <location>
        <begin position="138"/>
        <end position="160"/>
    </location>
</feature>
<dbReference type="GO" id="GO:0086010">
    <property type="term" value="P:membrane depolarization during action potential"/>
    <property type="evidence" value="ECO:0007669"/>
    <property type="project" value="TreeGrafter"/>
</dbReference>